<dbReference type="InterPro" id="IPR010918">
    <property type="entry name" value="PurM-like_C_dom"/>
</dbReference>
<evidence type="ECO:0000313" key="5">
    <source>
        <dbReference type="Proteomes" id="UP000287601"/>
    </source>
</evidence>
<dbReference type="InterPro" id="IPR036921">
    <property type="entry name" value="PurM-like_N_sf"/>
</dbReference>
<evidence type="ECO:0000313" key="4">
    <source>
        <dbReference type="EMBL" id="QAT43508.1"/>
    </source>
</evidence>
<dbReference type="InterPro" id="IPR016188">
    <property type="entry name" value="PurM-like_N"/>
</dbReference>
<dbReference type="OrthoDB" id="153904at2"/>
<evidence type="ECO:0000256" key="1">
    <source>
        <dbReference type="ARBA" id="ARBA00006243"/>
    </source>
</evidence>
<dbReference type="EMBL" id="CP035281">
    <property type="protein sequence ID" value="QAT43508.1"/>
    <property type="molecule type" value="Genomic_DNA"/>
</dbReference>
<dbReference type="RefSeq" id="WP_128746288.1">
    <property type="nucleotide sequence ID" value="NZ_CP035281.1"/>
</dbReference>
<evidence type="ECO:0000259" key="2">
    <source>
        <dbReference type="Pfam" id="PF00586"/>
    </source>
</evidence>
<dbReference type="AlphaFoldDB" id="A0A410PX45"/>
<organism evidence="4 5">
    <name type="scientific">Aminipila luticellarii</name>
    <dbReference type="NCBI Taxonomy" id="2507160"/>
    <lineage>
        <taxon>Bacteria</taxon>
        <taxon>Bacillati</taxon>
        <taxon>Bacillota</taxon>
        <taxon>Clostridia</taxon>
        <taxon>Peptostreptococcales</taxon>
        <taxon>Anaerovoracaceae</taxon>
        <taxon>Aminipila</taxon>
    </lineage>
</organism>
<dbReference type="CDD" id="cd06061">
    <property type="entry name" value="PurM-like1"/>
    <property type="match status" value="1"/>
</dbReference>
<dbReference type="SUPFAM" id="SSF55326">
    <property type="entry name" value="PurM N-terminal domain-like"/>
    <property type="match status" value="1"/>
</dbReference>
<evidence type="ECO:0000259" key="3">
    <source>
        <dbReference type="Pfam" id="PF02769"/>
    </source>
</evidence>
<name>A0A410PX45_9FIRM</name>
<dbReference type="InterPro" id="IPR036676">
    <property type="entry name" value="PurM-like_C_sf"/>
</dbReference>
<dbReference type="Gene3D" id="3.30.1330.10">
    <property type="entry name" value="PurM-like, N-terminal domain"/>
    <property type="match status" value="1"/>
</dbReference>
<dbReference type="SUPFAM" id="SSF56042">
    <property type="entry name" value="PurM C-terminal domain-like"/>
    <property type="match status" value="1"/>
</dbReference>
<dbReference type="Proteomes" id="UP000287601">
    <property type="component" value="Chromosome"/>
</dbReference>
<dbReference type="Pfam" id="PF00586">
    <property type="entry name" value="AIRS"/>
    <property type="match status" value="1"/>
</dbReference>
<proteinExistence type="inferred from homology"/>
<accession>A0A410PX45</accession>
<dbReference type="GO" id="GO:0051604">
    <property type="term" value="P:protein maturation"/>
    <property type="evidence" value="ECO:0007669"/>
    <property type="project" value="TreeGrafter"/>
</dbReference>
<dbReference type="InterPro" id="IPR011854">
    <property type="entry name" value="HypE"/>
</dbReference>
<feature type="domain" description="PurM-like N-terminal" evidence="2">
    <location>
        <begin position="34"/>
        <end position="139"/>
    </location>
</feature>
<dbReference type="PANTHER" id="PTHR30303">
    <property type="entry name" value="HYDROGENASE ISOENZYMES FORMATION PROTEIN HYPE"/>
    <property type="match status" value="1"/>
</dbReference>
<protein>
    <submittedName>
        <fullName evidence="4">AIR synthase</fullName>
    </submittedName>
</protein>
<feature type="domain" description="PurM-like C-terminal" evidence="3">
    <location>
        <begin position="152"/>
        <end position="303"/>
    </location>
</feature>
<dbReference type="Gene3D" id="3.90.650.10">
    <property type="entry name" value="PurM-like C-terminal domain"/>
    <property type="match status" value="1"/>
</dbReference>
<dbReference type="PANTHER" id="PTHR30303:SF4">
    <property type="entry name" value="HYDROGENASE EXPRESSION_FORMATION PROTEIN HYPE"/>
    <property type="match status" value="1"/>
</dbReference>
<comment type="similarity">
    <text evidence="1">Belongs to the HypE family.</text>
</comment>
<dbReference type="PIRSF" id="PIRSF005644">
    <property type="entry name" value="Hdrgns_mtr_HypE"/>
    <property type="match status" value="1"/>
</dbReference>
<keyword evidence="5" id="KW-1185">Reference proteome</keyword>
<gene>
    <name evidence="4" type="ORF">EQM06_09925</name>
</gene>
<dbReference type="Pfam" id="PF02769">
    <property type="entry name" value="AIRS_C"/>
    <property type="match status" value="1"/>
</dbReference>
<dbReference type="KEGG" id="amij:EQM06_09925"/>
<reference evidence="4 5" key="1">
    <citation type="submission" date="2019-01" db="EMBL/GenBank/DDBJ databases">
        <title>Draft genomes of a novel of Aminipila strains.</title>
        <authorList>
            <person name="Ma S."/>
        </authorList>
    </citation>
    <scope>NUCLEOTIDE SEQUENCE [LARGE SCALE GENOMIC DNA]</scope>
    <source>
        <strain evidence="5">JN-39</strain>
    </source>
</reference>
<sequence>MLKVGKLDSDLLKKIVFEKITYKSPEVLTRPGIGEDCAVVDFGEYECVLSTDPITAAVNEIGRLAIHITCNDIASNGIQPLGILLAVMLPVGTTEEDISLMMEQAGQTAEELGVEIIGGHTEITSAVNTPVIVSTAIGKAEKGKSQQAKEMKPGDFIMMTKSAGMEGTGIIASDFGEQLKEFCTEAEIEEAKSLLNKVSVVKEGVIAGKVGTSGMHDITEGGVLGAVWEMCQISGTGCELWADKIPVKKVTKKICSHFGINYLRLISSGCMLIIVPPSHKNQLEEAVQEVGISISCIGRIKEKACGILCRDGENEKLCEIFPPESDELYKVVGR</sequence>